<keyword evidence="1" id="KW-0472">Membrane</keyword>
<dbReference type="PANTHER" id="PTHR12734">
    <property type="entry name" value="METHYLTRANSFERASE-RELATED"/>
    <property type="match status" value="1"/>
</dbReference>
<feature type="domain" description="Methyltransferase type 11" evidence="2">
    <location>
        <begin position="21"/>
        <end position="91"/>
    </location>
</feature>
<evidence type="ECO:0000313" key="4">
    <source>
        <dbReference type="Proteomes" id="UP000239899"/>
    </source>
</evidence>
<keyword evidence="1" id="KW-0812">Transmembrane</keyword>
<dbReference type="GO" id="GO:0070476">
    <property type="term" value="P:rRNA (guanine-N7)-methylation"/>
    <property type="evidence" value="ECO:0007669"/>
    <property type="project" value="InterPro"/>
</dbReference>
<dbReference type="GO" id="GO:0005730">
    <property type="term" value="C:nucleolus"/>
    <property type="evidence" value="ECO:0007669"/>
    <property type="project" value="TreeGrafter"/>
</dbReference>
<keyword evidence="4" id="KW-1185">Reference proteome</keyword>
<gene>
    <name evidence="3" type="ORF">C2E21_3796</name>
</gene>
<dbReference type="Proteomes" id="UP000239899">
    <property type="component" value="Unassembled WGS sequence"/>
</dbReference>
<evidence type="ECO:0000259" key="2">
    <source>
        <dbReference type="Pfam" id="PF08241"/>
    </source>
</evidence>
<dbReference type="Gene3D" id="3.40.50.150">
    <property type="entry name" value="Vaccinia Virus protein VP39"/>
    <property type="match status" value="1"/>
</dbReference>
<evidence type="ECO:0000313" key="3">
    <source>
        <dbReference type="EMBL" id="PRW57361.1"/>
    </source>
</evidence>
<sequence>MATLAVAMLGLPPGGTSVLADIGCGSGLSCRALQATGAAWIGTDITQEMLQLAAAACGCAGLLALSDFGQGLPLRPACLDGAISISAVQWLCSSSNSSSSGGGSGGGNGGLISGPPPGMRRFFAALHSCLVPGAAAALQVYPEDDAQAQQLVAGALQSGLNAGLHVSFPHATPAKKLYLLVQRPLGPDGPCQGSHLSQHCCSLAWPKTGSCLLSWARHLQQQQRPLPADLLPAVERMQQEHAAAGKHMLRLLGRAEGAVSAAASSSAQPEKIVLYRGKGMRLFRLLVRLKVFQLAGIAALAVPINTFLATGNVESTQVVMAAGLVVGAGVASTTLWYYSRRYLGELSLLPSGVAGQPPRLRLSVLDFWGNREDNDVALQALVPPLAQLPEPSQRAAAMEPLLPLDVEGDRQYFLSVRYGTVLEPQTLRQLLAGQLEGQQLRADDDSS</sequence>
<feature type="transmembrane region" description="Helical" evidence="1">
    <location>
        <begin position="318"/>
        <end position="338"/>
    </location>
</feature>
<accession>A0A2P6TTG6</accession>
<dbReference type="InterPro" id="IPR039769">
    <property type="entry name" value="Bud23-like"/>
</dbReference>
<proteinExistence type="predicted"/>
<dbReference type="GO" id="GO:0016435">
    <property type="term" value="F:rRNA (guanine) methyltransferase activity"/>
    <property type="evidence" value="ECO:0007669"/>
    <property type="project" value="InterPro"/>
</dbReference>
<dbReference type="EMBL" id="LHPG02000007">
    <property type="protein sequence ID" value="PRW57361.1"/>
    <property type="molecule type" value="Genomic_DNA"/>
</dbReference>
<dbReference type="STRING" id="3076.A0A2P6TTG6"/>
<reference evidence="3 4" key="1">
    <citation type="journal article" date="2018" name="Plant J.">
        <title>Genome sequences of Chlorella sorokiniana UTEX 1602 and Micractinium conductrix SAG 241.80: implications to maltose excretion by a green alga.</title>
        <authorList>
            <person name="Arriola M.B."/>
            <person name="Velmurugan N."/>
            <person name="Zhang Y."/>
            <person name="Plunkett M.H."/>
            <person name="Hondzo H."/>
            <person name="Barney B.M."/>
        </authorList>
    </citation>
    <scope>NUCLEOTIDE SEQUENCE [LARGE SCALE GENOMIC DNA]</scope>
    <source>
        <strain evidence="4">UTEX 1602</strain>
    </source>
</reference>
<dbReference type="OrthoDB" id="514758at2759"/>
<dbReference type="PANTHER" id="PTHR12734:SF0">
    <property type="entry name" value="18S RRNA (GUANINE-N(7))-METHYLTRANSFERASE-RELATED"/>
    <property type="match status" value="1"/>
</dbReference>
<feature type="transmembrane region" description="Helical" evidence="1">
    <location>
        <begin position="285"/>
        <end position="306"/>
    </location>
</feature>
<dbReference type="AlphaFoldDB" id="A0A2P6TTG6"/>
<keyword evidence="1" id="KW-1133">Transmembrane helix</keyword>
<dbReference type="InterPro" id="IPR029063">
    <property type="entry name" value="SAM-dependent_MTases_sf"/>
</dbReference>
<evidence type="ECO:0000256" key="1">
    <source>
        <dbReference type="SAM" id="Phobius"/>
    </source>
</evidence>
<name>A0A2P6TTG6_CHLSO</name>
<comment type="caution">
    <text evidence="3">The sequence shown here is derived from an EMBL/GenBank/DDBJ whole genome shotgun (WGS) entry which is preliminary data.</text>
</comment>
<dbReference type="Pfam" id="PF08241">
    <property type="entry name" value="Methyltransf_11"/>
    <property type="match status" value="1"/>
</dbReference>
<dbReference type="InterPro" id="IPR013216">
    <property type="entry name" value="Methyltransf_11"/>
</dbReference>
<dbReference type="SUPFAM" id="SSF53335">
    <property type="entry name" value="S-adenosyl-L-methionine-dependent methyltransferases"/>
    <property type="match status" value="1"/>
</dbReference>
<protein>
    <submittedName>
        <fullName evidence="3">18S rRNA (Guanine-N(7))-methyltransferase</fullName>
    </submittedName>
</protein>
<organism evidence="3 4">
    <name type="scientific">Chlorella sorokiniana</name>
    <name type="common">Freshwater green alga</name>
    <dbReference type="NCBI Taxonomy" id="3076"/>
    <lineage>
        <taxon>Eukaryota</taxon>
        <taxon>Viridiplantae</taxon>
        <taxon>Chlorophyta</taxon>
        <taxon>core chlorophytes</taxon>
        <taxon>Trebouxiophyceae</taxon>
        <taxon>Chlorellales</taxon>
        <taxon>Chlorellaceae</taxon>
        <taxon>Chlorella clade</taxon>
        <taxon>Chlorella</taxon>
    </lineage>
</organism>